<evidence type="ECO:0000259" key="3">
    <source>
        <dbReference type="Pfam" id="PF05368"/>
    </source>
</evidence>
<keyword evidence="5" id="KW-1185">Reference proteome</keyword>
<dbReference type="GO" id="GO:0005634">
    <property type="term" value="C:nucleus"/>
    <property type="evidence" value="ECO:0007669"/>
    <property type="project" value="TreeGrafter"/>
</dbReference>
<gene>
    <name evidence="4" type="ORF">JAAARDRAFT_55600</name>
</gene>
<evidence type="ECO:0000256" key="1">
    <source>
        <dbReference type="ARBA" id="ARBA00006328"/>
    </source>
</evidence>
<dbReference type="EMBL" id="KL197713">
    <property type="protein sequence ID" value="KDQ60861.1"/>
    <property type="molecule type" value="Genomic_DNA"/>
</dbReference>
<dbReference type="InterPro" id="IPR036291">
    <property type="entry name" value="NAD(P)-bd_dom_sf"/>
</dbReference>
<sequence length="330" mass="36356">MAEPIVSPRTVLVVGATGKQGSAVISFLSQSQSDFRILALTRKASSPAAQSLIRDSVSPVEGDLDKPDTIRKIFVDASSTGGIWGIFVILAFPGLGVNADAEESQGILLVNLAVEFQVKTFIFSSVERGGEAFDDHLTLDRAAKVKIENHLRSSDNLSWTILRPAFFMENFDGAIGKVTTTVLQQGLKADTKLQLIAVEDIAHVACAIFENPEPYDHKIIVVVGDILTTAEQDQSYLRATGRHLPSVPSFLGKALLATNSHTKALISDMERIHGDRSIMEEGYQELLTTVRSIYPHMQTFEEWARNRGRKDDRGQRWNNVSIIDLILGRR</sequence>
<feature type="domain" description="NmrA-like" evidence="3">
    <location>
        <begin position="9"/>
        <end position="303"/>
    </location>
</feature>
<name>A0A067QE44_9AGAM</name>
<dbReference type="Gene3D" id="3.40.50.720">
    <property type="entry name" value="NAD(P)-binding Rossmann-like Domain"/>
    <property type="match status" value="1"/>
</dbReference>
<protein>
    <recommendedName>
        <fullName evidence="3">NmrA-like domain-containing protein</fullName>
    </recommendedName>
</protein>
<dbReference type="Gene3D" id="3.90.25.10">
    <property type="entry name" value="UDP-galactose 4-epimerase, domain 1"/>
    <property type="match status" value="1"/>
</dbReference>
<dbReference type="STRING" id="933084.A0A067QE44"/>
<reference evidence="5" key="1">
    <citation type="journal article" date="2014" name="Proc. Natl. Acad. Sci. U.S.A.">
        <title>Extensive sampling of basidiomycete genomes demonstrates inadequacy of the white-rot/brown-rot paradigm for wood decay fungi.</title>
        <authorList>
            <person name="Riley R."/>
            <person name="Salamov A.A."/>
            <person name="Brown D.W."/>
            <person name="Nagy L.G."/>
            <person name="Floudas D."/>
            <person name="Held B.W."/>
            <person name="Levasseur A."/>
            <person name="Lombard V."/>
            <person name="Morin E."/>
            <person name="Otillar R."/>
            <person name="Lindquist E.A."/>
            <person name="Sun H."/>
            <person name="LaButti K.M."/>
            <person name="Schmutz J."/>
            <person name="Jabbour D."/>
            <person name="Luo H."/>
            <person name="Baker S.E."/>
            <person name="Pisabarro A.G."/>
            <person name="Walton J.D."/>
            <person name="Blanchette R.A."/>
            <person name="Henrissat B."/>
            <person name="Martin F."/>
            <person name="Cullen D."/>
            <person name="Hibbett D.S."/>
            <person name="Grigoriev I.V."/>
        </authorList>
    </citation>
    <scope>NUCLEOTIDE SEQUENCE [LARGE SCALE GENOMIC DNA]</scope>
    <source>
        <strain evidence="5">MUCL 33604</strain>
    </source>
</reference>
<accession>A0A067QE44</accession>
<evidence type="ECO:0000256" key="2">
    <source>
        <dbReference type="ARBA" id="ARBA00022857"/>
    </source>
</evidence>
<dbReference type="AlphaFoldDB" id="A0A067QE44"/>
<dbReference type="Proteomes" id="UP000027265">
    <property type="component" value="Unassembled WGS sequence"/>
</dbReference>
<dbReference type="OrthoDB" id="9997102at2759"/>
<comment type="similarity">
    <text evidence="1">Belongs to the NmrA-type oxidoreductase family.</text>
</comment>
<dbReference type="InterPro" id="IPR051164">
    <property type="entry name" value="NmrA-like_oxidored"/>
</dbReference>
<dbReference type="PANTHER" id="PTHR42748:SF7">
    <property type="entry name" value="NMRA LIKE REDOX SENSOR 1-RELATED"/>
    <property type="match status" value="1"/>
</dbReference>
<dbReference type="SUPFAM" id="SSF51735">
    <property type="entry name" value="NAD(P)-binding Rossmann-fold domains"/>
    <property type="match status" value="1"/>
</dbReference>
<dbReference type="InterPro" id="IPR008030">
    <property type="entry name" value="NmrA-like"/>
</dbReference>
<dbReference type="InParanoid" id="A0A067QE44"/>
<dbReference type="Pfam" id="PF05368">
    <property type="entry name" value="NmrA"/>
    <property type="match status" value="1"/>
</dbReference>
<organism evidence="4 5">
    <name type="scientific">Jaapia argillacea MUCL 33604</name>
    <dbReference type="NCBI Taxonomy" id="933084"/>
    <lineage>
        <taxon>Eukaryota</taxon>
        <taxon>Fungi</taxon>
        <taxon>Dikarya</taxon>
        <taxon>Basidiomycota</taxon>
        <taxon>Agaricomycotina</taxon>
        <taxon>Agaricomycetes</taxon>
        <taxon>Agaricomycetidae</taxon>
        <taxon>Jaapiales</taxon>
        <taxon>Jaapiaceae</taxon>
        <taxon>Jaapia</taxon>
    </lineage>
</organism>
<dbReference type="PANTHER" id="PTHR42748">
    <property type="entry name" value="NITROGEN METABOLITE REPRESSION PROTEIN NMRA FAMILY MEMBER"/>
    <property type="match status" value="1"/>
</dbReference>
<evidence type="ECO:0000313" key="5">
    <source>
        <dbReference type="Proteomes" id="UP000027265"/>
    </source>
</evidence>
<dbReference type="HOGENOM" id="CLU_007383_8_4_1"/>
<proteinExistence type="inferred from homology"/>
<keyword evidence="2" id="KW-0521">NADP</keyword>
<evidence type="ECO:0000313" key="4">
    <source>
        <dbReference type="EMBL" id="KDQ60861.1"/>
    </source>
</evidence>